<comment type="subcellular location">
    <subcellularLocation>
        <location evidence="1">Membrane</location>
        <topology evidence="1">Multi-pass membrane protein</topology>
    </subcellularLocation>
</comment>
<keyword evidence="4 5" id="KW-0472">Membrane</keyword>
<feature type="transmembrane region" description="Helical" evidence="5">
    <location>
        <begin position="238"/>
        <end position="259"/>
    </location>
</feature>
<reference evidence="7 8" key="1">
    <citation type="submission" date="2019-04" db="EMBL/GenBank/DDBJ databases">
        <title>Friends and foes A comparative genomics studyof 23 Aspergillus species from section Flavi.</title>
        <authorList>
            <consortium name="DOE Joint Genome Institute"/>
            <person name="Kjaerbolling I."/>
            <person name="Vesth T."/>
            <person name="Frisvad J.C."/>
            <person name="Nybo J.L."/>
            <person name="Theobald S."/>
            <person name="Kildgaard S."/>
            <person name="Isbrandt T."/>
            <person name="Kuo A."/>
            <person name="Sato A."/>
            <person name="Lyhne E.K."/>
            <person name="Kogle M.E."/>
            <person name="Wiebenga A."/>
            <person name="Kun R.S."/>
            <person name="Lubbers R.J."/>
            <person name="Makela M.R."/>
            <person name="Barry K."/>
            <person name="Chovatia M."/>
            <person name="Clum A."/>
            <person name="Daum C."/>
            <person name="Haridas S."/>
            <person name="He G."/>
            <person name="LaButti K."/>
            <person name="Lipzen A."/>
            <person name="Mondo S."/>
            <person name="Riley R."/>
            <person name="Salamov A."/>
            <person name="Simmons B.A."/>
            <person name="Magnuson J.K."/>
            <person name="Henrissat B."/>
            <person name="Mortensen U.H."/>
            <person name="Larsen T.O."/>
            <person name="Devries R.P."/>
            <person name="Grigoriev I.V."/>
            <person name="Machida M."/>
            <person name="Baker S.E."/>
            <person name="Andersen M.R."/>
        </authorList>
    </citation>
    <scope>NUCLEOTIDE SEQUENCE [LARGE SCALE GENOMIC DNA]</scope>
    <source>
        <strain evidence="7 8">CBS 763.97</strain>
    </source>
</reference>
<dbReference type="InterPro" id="IPR011701">
    <property type="entry name" value="MFS"/>
</dbReference>
<sequence>MHEPKPGSDGAQFVFPTWRKCLILTDACFVVFTSSSALCSMFPATAQIAAELSTTVETLHIANACVQIAMGISLFLWQPIRSFIGRRNAYLVAILILFCFSIGAALAINASMFIAMRIIVGFTGTFLLVAGQEILTDSFDPVGRGAAFGYMQIGNTTGLTIGPCIGGIIVAFTSWRIIYWLQVGLAGLSLLLSWLFIPKEKRKGTTSQGSSSRLAALNPINLLKPLIYPNIVITKQDVACGFLVFFQFIILTSIPHIINPRFHFTTPLVSGLFYLAPWGGFVLGSLVGGIVSDRTTKRYIAKRDGIRLPQDRLNGGLPIWLGVMPVSMVIYGWTLDLEVGGMAVPIISVFFAAGSIVVAFNGLNTYTAEALPEHRFAAISGKYIIQYVFGAVSTAAVVPLIDGIGVGLVFTVCAIISIIGGLGVFLVARYGLQMQNHRVSSGV</sequence>
<evidence type="ECO:0000256" key="5">
    <source>
        <dbReference type="SAM" id="Phobius"/>
    </source>
</evidence>
<proteinExistence type="predicted"/>
<feature type="transmembrane region" description="Helical" evidence="5">
    <location>
        <begin position="407"/>
        <end position="428"/>
    </location>
</feature>
<evidence type="ECO:0000256" key="3">
    <source>
        <dbReference type="ARBA" id="ARBA00022989"/>
    </source>
</evidence>
<feature type="transmembrane region" description="Helical" evidence="5">
    <location>
        <begin position="114"/>
        <end position="135"/>
    </location>
</feature>
<dbReference type="RefSeq" id="XP_031927701.1">
    <property type="nucleotide sequence ID" value="XM_032070366.1"/>
</dbReference>
<dbReference type="GO" id="GO:0005886">
    <property type="term" value="C:plasma membrane"/>
    <property type="evidence" value="ECO:0007669"/>
    <property type="project" value="TreeGrafter"/>
</dbReference>
<evidence type="ECO:0000313" key="7">
    <source>
        <dbReference type="EMBL" id="KAE8364620.1"/>
    </source>
</evidence>
<gene>
    <name evidence="7" type="ORF">BDV27DRAFT_145128</name>
</gene>
<keyword evidence="8" id="KW-1185">Reference proteome</keyword>
<evidence type="ECO:0000259" key="6">
    <source>
        <dbReference type="PROSITE" id="PS50850"/>
    </source>
</evidence>
<feature type="transmembrane region" description="Helical" evidence="5">
    <location>
        <begin position="58"/>
        <end position="77"/>
    </location>
</feature>
<dbReference type="Pfam" id="PF07690">
    <property type="entry name" value="MFS_1"/>
    <property type="match status" value="1"/>
</dbReference>
<evidence type="ECO:0000313" key="8">
    <source>
        <dbReference type="Proteomes" id="UP000326268"/>
    </source>
</evidence>
<dbReference type="EMBL" id="ML737647">
    <property type="protein sequence ID" value="KAE8364620.1"/>
    <property type="molecule type" value="Genomic_DNA"/>
</dbReference>
<evidence type="ECO:0000256" key="2">
    <source>
        <dbReference type="ARBA" id="ARBA00022692"/>
    </source>
</evidence>
<dbReference type="PROSITE" id="PS50850">
    <property type="entry name" value="MFS"/>
    <property type="match status" value="1"/>
</dbReference>
<protein>
    <submittedName>
        <fullName evidence="7">Major facilitator superfamily domain-containing protein</fullName>
    </submittedName>
</protein>
<organism evidence="7 8">
    <name type="scientific">Aspergillus caelatus</name>
    <dbReference type="NCBI Taxonomy" id="61420"/>
    <lineage>
        <taxon>Eukaryota</taxon>
        <taxon>Fungi</taxon>
        <taxon>Dikarya</taxon>
        <taxon>Ascomycota</taxon>
        <taxon>Pezizomycotina</taxon>
        <taxon>Eurotiomycetes</taxon>
        <taxon>Eurotiomycetidae</taxon>
        <taxon>Eurotiales</taxon>
        <taxon>Aspergillaceae</taxon>
        <taxon>Aspergillus</taxon>
        <taxon>Aspergillus subgen. Circumdati</taxon>
    </lineage>
</organism>
<dbReference type="PANTHER" id="PTHR23502:SF152">
    <property type="entry name" value="MAJOR FACILITATOR SUPERFAMILY (MFS) PROFILE DOMAIN-CONTAINING PROTEIN-RELATED"/>
    <property type="match status" value="1"/>
</dbReference>
<dbReference type="Gene3D" id="1.20.1250.20">
    <property type="entry name" value="MFS general substrate transporter like domains"/>
    <property type="match status" value="1"/>
</dbReference>
<feature type="transmembrane region" description="Helical" evidence="5">
    <location>
        <begin position="89"/>
        <end position="108"/>
    </location>
</feature>
<dbReference type="InterPro" id="IPR020846">
    <property type="entry name" value="MFS_dom"/>
</dbReference>
<dbReference type="AlphaFoldDB" id="A0A5N7A7V8"/>
<feature type="transmembrane region" description="Helical" evidence="5">
    <location>
        <begin position="313"/>
        <end position="333"/>
    </location>
</feature>
<dbReference type="GO" id="GO:0022857">
    <property type="term" value="F:transmembrane transporter activity"/>
    <property type="evidence" value="ECO:0007669"/>
    <property type="project" value="InterPro"/>
</dbReference>
<feature type="transmembrane region" description="Helical" evidence="5">
    <location>
        <begin position="21"/>
        <end position="46"/>
    </location>
</feature>
<feature type="domain" description="Major facilitator superfamily (MFS) profile" evidence="6">
    <location>
        <begin position="20"/>
        <end position="432"/>
    </location>
</feature>
<feature type="transmembrane region" description="Helical" evidence="5">
    <location>
        <begin position="177"/>
        <end position="197"/>
    </location>
</feature>
<keyword evidence="2 5" id="KW-0812">Transmembrane</keyword>
<accession>A0A5N7A7V8</accession>
<dbReference type="SUPFAM" id="SSF103473">
    <property type="entry name" value="MFS general substrate transporter"/>
    <property type="match status" value="1"/>
</dbReference>
<evidence type="ECO:0000256" key="4">
    <source>
        <dbReference type="ARBA" id="ARBA00023136"/>
    </source>
</evidence>
<dbReference type="OrthoDB" id="3066029at2759"/>
<feature type="transmembrane region" description="Helical" evidence="5">
    <location>
        <begin position="147"/>
        <end position="171"/>
    </location>
</feature>
<feature type="transmembrane region" description="Helical" evidence="5">
    <location>
        <begin position="384"/>
        <end position="401"/>
    </location>
</feature>
<feature type="transmembrane region" description="Helical" evidence="5">
    <location>
        <begin position="339"/>
        <end position="363"/>
    </location>
</feature>
<dbReference type="PANTHER" id="PTHR23502">
    <property type="entry name" value="MAJOR FACILITATOR SUPERFAMILY"/>
    <property type="match status" value="1"/>
</dbReference>
<dbReference type="Proteomes" id="UP000326268">
    <property type="component" value="Unassembled WGS sequence"/>
</dbReference>
<dbReference type="GeneID" id="43654812"/>
<dbReference type="InterPro" id="IPR036259">
    <property type="entry name" value="MFS_trans_sf"/>
</dbReference>
<keyword evidence="3 5" id="KW-1133">Transmembrane helix</keyword>
<name>A0A5N7A7V8_9EURO</name>
<feature type="transmembrane region" description="Helical" evidence="5">
    <location>
        <begin position="271"/>
        <end position="292"/>
    </location>
</feature>
<evidence type="ECO:0000256" key="1">
    <source>
        <dbReference type="ARBA" id="ARBA00004141"/>
    </source>
</evidence>